<dbReference type="PROSITE" id="PS50949">
    <property type="entry name" value="HTH_GNTR"/>
    <property type="match status" value="1"/>
</dbReference>
<keyword evidence="2" id="KW-0238">DNA-binding</keyword>
<dbReference type="InterPro" id="IPR011663">
    <property type="entry name" value="UTRA"/>
</dbReference>
<evidence type="ECO:0000256" key="1">
    <source>
        <dbReference type="ARBA" id="ARBA00023015"/>
    </source>
</evidence>
<dbReference type="Pfam" id="PF00392">
    <property type="entry name" value="GntR"/>
    <property type="match status" value="1"/>
</dbReference>
<dbReference type="CDD" id="cd07377">
    <property type="entry name" value="WHTH_GntR"/>
    <property type="match status" value="1"/>
</dbReference>
<reference evidence="5 6" key="1">
    <citation type="journal article" date="2013" name="Int. J. Syst. Evol. Microbiol.">
        <title>Hoeflea suaedae sp. nov., an endophytic bacterium isolated from the root of the halophyte Suaeda maritima.</title>
        <authorList>
            <person name="Chung E.J."/>
            <person name="Park J.A."/>
            <person name="Pramanik P."/>
            <person name="Bibi F."/>
            <person name="Jeon C.O."/>
            <person name="Chung Y.R."/>
        </authorList>
    </citation>
    <scope>NUCLEOTIDE SEQUENCE [LARGE SCALE GENOMIC DNA]</scope>
    <source>
        <strain evidence="5 6">YC6898</strain>
    </source>
</reference>
<keyword evidence="1" id="KW-0805">Transcription regulation</keyword>
<dbReference type="InterPro" id="IPR028978">
    <property type="entry name" value="Chorismate_lyase_/UTRA_dom_sf"/>
</dbReference>
<dbReference type="SMART" id="SM00866">
    <property type="entry name" value="UTRA"/>
    <property type="match status" value="1"/>
</dbReference>
<dbReference type="InterPro" id="IPR000524">
    <property type="entry name" value="Tscrpt_reg_HTH_GntR"/>
</dbReference>
<dbReference type="InterPro" id="IPR050679">
    <property type="entry name" value="Bact_HTH_transcr_reg"/>
</dbReference>
<evidence type="ECO:0000256" key="2">
    <source>
        <dbReference type="ARBA" id="ARBA00023125"/>
    </source>
</evidence>
<dbReference type="SUPFAM" id="SSF64288">
    <property type="entry name" value="Chorismate lyase-like"/>
    <property type="match status" value="1"/>
</dbReference>
<evidence type="ECO:0000313" key="6">
    <source>
        <dbReference type="Proteomes" id="UP000295131"/>
    </source>
</evidence>
<gene>
    <name evidence="5" type="ORF">E2A64_09770</name>
</gene>
<sequence length="258" mass="29111">MPRRKTRPGETRNTMAIEKSDTLHGRILEEFSRKIVDGTWPPGFSLPKETELADQYGVSRMTMNKVLTRLASDGFVIRRKRSGTVVAQPRAESAVLAINNIGEEVAALGRRYRWSLLSSERRSGNAQDRRILNLQEDDVASDCLFLQGLHYSNDEPFCLETRVINVATAPDAMTVDFEREVPGAWLLSTMPWTRARHHVRAINVSGRDAMLLELPVGAACLEVQRRTQIEENWVTCARLLYPGEAHQLIAEFDSKVGH</sequence>
<protein>
    <submittedName>
        <fullName evidence="5">UTRA domain-containing protein</fullName>
    </submittedName>
</protein>
<dbReference type="InterPro" id="IPR036390">
    <property type="entry name" value="WH_DNA-bd_sf"/>
</dbReference>
<name>A0A4R5PQZ3_9HYPH</name>
<dbReference type="EMBL" id="SMSI01000001">
    <property type="protein sequence ID" value="TDH39323.1"/>
    <property type="molecule type" value="Genomic_DNA"/>
</dbReference>
<accession>A0A4R5PQZ3</accession>
<dbReference type="SUPFAM" id="SSF46785">
    <property type="entry name" value="Winged helix' DNA-binding domain"/>
    <property type="match status" value="1"/>
</dbReference>
<keyword evidence="6" id="KW-1185">Reference proteome</keyword>
<dbReference type="PRINTS" id="PR00035">
    <property type="entry name" value="HTHGNTR"/>
</dbReference>
<dbReference type="RefSeq" id="WP_133284154.1">
    <property type="nucleotide sequence ID" value="NZ_SMSI01000001.1"/>
</dbReference>
<feature type="domain" description="HTH gntR-type" evidence="4">
    <location>
        <begin position="21"/>
        <end position="89"/>
    </location>
</feature>
<dbReference type="Proteomes" id="UP000295131">
    <property type="component" value="Unassembled WGS sequence"/>
</dbReference>
<evidence type="ECO:0000256" key="3">
    <source>
        <dbReference type="ARBA" id="ARBA00023163"/>
    </source>
</evidence>
<evidence type="ECO:0000259" key="4">
    <source>
        <dbReference type="PROSITE" id="PS50949"/>
    </source>
</evidence>
<dbReference type="Gene3D" id="1.10.10.10">
    <property type="entry name" value="Winged helix-like DNA-binding domain superfamily/Winged helix DNA-binding domain"/>
    <property type="match status" value="1"/>
</dbReference>
<dbReference type="InterPro" id="IPR036388">
    <property type="entry name" value="WH-like_DNA-bd_sf"/>
</dbReference>
<dbReference type="GO" id="GO:0003700">
    <property type="term" value="F:DNA-binding transcription factor activity"/>
    <property type="evidence" value="ECO:0007669"/>
    <property type="project" value="InterPro"/>
</dbReference>
<dbReference type="PANTHER" id="PTHR44846:SF16">
    <property type="entry name" value="TRANSCRIPTIONAL REGULATOR PHNF-RELATED"/>
    <property type="match status" value="1"/>
</dbReference>
<dbReference type="Gene3D" id="3.40.1410.10">
    <property type="entry name" value="Chorismate lyase-like"/>
    <property type="match status" value="1"/>
</dbReference>
<organism evidence="5 6">
    <name type="scientific">Pseudohoeflea suaedae</name>
    <dbReference type="NCBI Taxonomy" id="877384"/>
    <lineage>
        <taxon>Bacteria</taxon>
        <taxon>Pseudomonadati</taxon>
        <taxon>Pseudomonadota</taxon>
        <taxon>Alphaproteobacteria</taxon>
        <taxon>Hyphomicrobiales</taxon>
        <taxon>Rhizobiaceae</taxon>
        <taxon>Pseudohoeflea</taxon>
    </lineage>
</organism>
<dbReference type="Pfam" id="PF07702">
    <property type="entry name" value="UTRA"/>
    <property type="match status" value="1"/>
</dbReference>
<dbReference type="PANTHER" id="PTHR44846">
    <property type="entry name" value="MANNOSYL-D-GLYCERATE TRANSPORT/METABOLISM SYSTEM REPRESSOR MNGR-RELATED"/>
    <property type="match status" value="1"/>
</dbReference>
<dbReference type="AlphaFoldDB" id="A0A4R5PQZ3"/>
<dbReference type="SMART" id="SM00345">
    <property type="entry name" value="HTH_GNTR"/>
    <property type="match status" value="1"/>
</dbReference>
<comment type="caution">
    <text evidence="5">The sequence shown here is derived from an EMBL/GenBank/DDBJ whole genome shotgun (WGS) entry which is preliminary data.</text>
</comment>
<dbReference type="OrthoDB" id="9808698at2"/>
<keyword evidence="3" id="KW-0804">Transcription</keyword>
<proteinExistence type="predicted"/>
<evidence type="ECO:0000313" key="5">
    <source>
        <dbReference type="EMBL" id="TDH39323.1"/>
    </source>
</evidence>
<dbReference type="GO" id="GO:0003677">
    <property type="term" value="F:DNA binding"/>
    <property type="evidence" value="ECO:0007669"/>
    <property type="project" value="UniProtKB-KW"/>
</dbReference>